<dbReference type="PANTHER" id="PTHR46599:SF3">
    <property type="entry name" value="PIGGYBAC TRANSPOSABLE ELEMENT-DERIVED PROTEIN 4"/>
    <property type="match status" value="1"/>
</dbReference>
<evidence type="ECO:0000313" key="2">
    <source>
        <dbReference type="EMBL" id="KAK9701027.1"/>
    </source>
</evidence>
<protein>
    <submittedName>
        <fullName evidence="2">Transposase IS4</fullName>
    </submittedName>
</protein>
<evidence type="ECO:0000259" key="1">
    <source>
        <dbReference type="Pfam" id="PF13843"/>
    </source>
</evidence>
<accession>A0AAW1JDB9</accession>
<dbReference type="Proteomes" id="UP001458880">
    <property type="component" value="Unassembled WGS sequence"/>
</dbReference>
<gene>
    <name evidence="2" type="ORF">QE152_g30851</name>
</gene>
<dbReference type="Pfam" id="PF13843">
    <property type="entry name" value="DDE_Tnp_1_7"/>
    <property type="match status" value="1"/>
</dbReference>
<dbReference type="InterPro" id="IPR029526">
    <property type="entry name" value="PGBD"/>
</dbReference>
<feature type="domain" description="PiggyBac transposable element-derived protein" evidence="1">
    <location>
        <begin position="1"/>
        <end position="109"/>
    </location>
</feature>
<dbReference type="EMBL" id="JASPKY010000424">
    <property type="protein sequence ID" value="KAK9701027.1"/>
    <property type="molecule type" value="Genomic_DNA"/>
</dbReference>
<reference evidence="2 3" key="1">
    <citation type="journal article" date="2024" name="BMC Genomics">
        <title>De novo assembly and annotation of Popillia japonica's genome with initial clues to its potential as an invasive pest.</title>
        <authorList>
            <person name="Cucini C."/>
            <person name="Boschi S."/>
            <person name="Funari R."/>
            <person name="Cardaioli E."/>
            <person name="Iannotti N."/>
            <person name="Marturano G."/>
            <person name="Paoli F."/>
            <person name="Bruttini M."/>
            <person name="Carapelli A."/>
            <person name="Frati F."/>
            <person name="Nardi F."/>
        </authorList>
    </citation>
    <scope>NUCLEOTIDE SEQUENCE [LARGE SCALE GENOMIC DNA]</scope>
    <source>
        <strain evidence="2">DMR45628</strain>
    </source>
</reference>
<comment type="caution">
    <text evidence="2">The sequence shown here is derived from an EMBL/GenBank/DDBJ whole genome shotgun (WGS) entry which is preliminary data.</text>
</comment>
<organism evidence="2 3">
    <name type="scientific">Popillia japonica</name>
    <name type="common">Japanese beetle</name>
    <dbReference type="NCBI Taxonomy" id="7064"/>
    <lineage>
        <taxon>Eukaryota</taxon>
        <taxon>Metazoa</taxon>
        <taxon>Ecdysozoa</taxon>
        <taxon>Arthropoda</taxon>
        <taxon>Hexapoda</taxon>
        <taxon>Insecta</taxon>
        <taxon>Pterygota</taxon>
        <taxon>Neoptera</taxon>
        <taxon>Endopterygota</taxon>
        <taxon>Coleoptera</taxon>
        <taxon>Polyphaga</taxon>
        <taxon>Scarabaeiformia</taxon>
        <taxon>Scarabaeidae</taxon>
        <taxon>Rutelinae</taxon>
        <taxon>Popillia</taxon>
    </lineage>
</organism>
<sequence length="110" mass="12344">MSLMSGLLDTGRTLYTDNYYTSVSLASQLLQRQTHLVGTVRSNSKGNSKELLTKKLKKHEVIGQESGTGIVMLKWKDTRDVLVLTTAHTDEVMKVRQRGKEIEKPLAIVE</sequence>
<dbReference type="AlphaFoldDB" id="A0AAW1JDB9"/>
<keyword evidence="3" id="KW-1185">Reference proteome</keyword>
<dbReference type="PANTHER" id="PTHR46599">
    <property type="entry name" value="PIGGYBAC TRANSPOSABLE ELEMENT-DERIVED PROTEIN 4"/>
    <property type="match status" value="1"/>
</dbReference>
<proteinExistence type="predicted"/>
<name>A0AAW1JDB9_POPJA</name>
<evidence type="ECO:0000313" key="3">
    <source>
        <dbReference type="Proteomes" id="UP001458880"/>
    </source>
</evidence>